<protein>
    <submittedName>
        <fullName evidence="1">Uncharacterized protein</fullName>
    </submittedName>
</protein>
<name>A0ACB8QVN0_9AGAM</name>
<comment type="caution">
    <text evidence="1">The sequence shown here is derived from an EMBL/GenBank/DDBJ whole genome shotgun (WGS) entry which is preliminary data.</text>
</comment>
<proteinExistence type="predicted"/>
<reference evidence="1" key="2">
    <citation type="journal article" date="2022" name="New Phytol.">
        <title>Evolutionary transition to the ectomycorrhizal habit in the genomes of a hyperdiverse lineage of mushroom-forming fungi.</title>
        <authorList>
            <person name="Looney B."/>
            <person name="Miyauchi S."/>
            <person name="Morin E."/>
            <person name="Drula E."/>
            <person name="Courty P.E."/>
            <person name="Kohler A."/>
            <person name="Kuo A."/>
            <person name="LaButti K."/>
            <person name="Pangilinan J."/>
            <person name="Lipzen A."/>
            <person name="Riley R."/>
            <person name="Andreopoulos W."/>
            <person name="He G."/>
            <person name="Johnson J."/>
            <person name="Nolan M."/>
            <person name="Tritt A."/>
            <person name="Barry K.W."/>
            <person name="Grigoriev I.V."/>
            <person name="Nagy L.G."/>
            <person name="Hibbett D."/>
            <person name="Henrissat B."/>
            <person name="Matheny P.B."/>
            <person name="Labbe J."/>
            <person name="Martin F.M."/>
        </authorList>
    </citation>
    <scope>NUCLEOTIDE SEQUENCE</scope>
    <source>
        <strain evidence="1">EC-137</strain>
    </source>
</reference>
<dbReference type="Proteomes" id="UP000814128">
    <property type="component" value="Unassembled WGS sequence"/>
</dbReference>
<gene>
    <name evidence="1" type="ORF">K488DRAFT_42993</name>
</gene>
<accession>A0ACB8QVN0</accession>
<evidence type="ECO:0000313" key="1">
    <source>
        <dbReference type="EMBL" id="KAI0035602.1"/>
    </source>
</evidence>
<organism evidence="1 2">
    <name type="scientific">Vararia minispora EC-137</name>
    <dbReference type="NCBI Taxonomy" id="1314806"/>
    <lineage>
        <taxon>Eukaryota</taxon>
        <taxon>Fungi</taxon>
        <taxon>Dikarya</taxon>
        <taxon>Basidiomycota</taxon>
        <taxon>Agaricomycotina</taxon>
        <taxon>Agaricomycetes</taxon>
        <taxon>Russulales</taxon>
        <taxon>Lachnocladiaceae</taxon>
        <taxon>Vararia</taxon>
    </lineage>
</organism>
<sequence length="188" mass="21760">MSYEVPASIRSVYRIFLRACAASVLHHPAKRTLRRLWRGNFDAAVSVHKEYMLADLSAAERAKRAEWLRIWESRVDNTLELLLTSATSRGLPHKLTKNLSRLHWDFINFNNDRYNRQGPAWDPSPDSYKDIDEHLRVLEKRRKGALRGKDLAYDAQAWGALEEVVRMAEGTSGLVLGQPTFRRIRGFR</sequence>
<dbReference type="EMBL" id="MU273482">
    <property type="protein sequence ID" value="KAI0035602.1"/>
    <property type="molecule type" value="Genomic_DNA"/>
</dbReference>
<keyword evidence="2" id="KW-1185">Reference proteome</keyword>
<evidence type="ECO:0000313" key="2">
    <source>
        <dbReference type="Proteomes" id="UP000814128"/>
    </source>
</evidence>
<reference evidence="1" key="1">
    <citation type="submission" date="2021-02" db="EMBL/GenBank/DDBJ databases">
        <authorList>
            <consortium name="DOE Joint Genome Institute"/>
            <person name="Ahrendt S."/>
            <person name="Looney B.P."/>
            <person name="Miyauchi S."/>
            <person name="Morin E."/>
            <person name="Drula E."/>
            <person name="Courty P.E."/>
            <person name="Chicoki N."/>
            <person name="Fauchery L."/>
            <person name="Kohler A."/>
            <person name="Kuo A."/>
            <person name="Labutti K."/>
            <person name="Pangilinan J."/>
            <person name="Lipzen A."/>
            <person name="Riley R."/>
            <person name="Andreopoulos W."/>
            <person name="He G."/>
            <person name="Johnson J."/>
            <person name="Barry K.W."/>
            <person name="Grigoriev I.V."/>
            <person name="Nagy L."/>
            <person name="Hibbett D."/>
            <person name="Henrissat B."/>
            <person name="Matheny P.B."/>
            <person name="Labbe J."/>
            <person name="Martin F."/>
        </authorList>
    </citation>
    <scope>NUCLEOTIDE SEQUENCE</scope>
    <source>
        <strain evidence="1">EC-137</strain>
    </source>
</reference>